<dbReference type="AlphaFoldDB" id="A0AAD5RBV9"/>
<organism evidence="1 2">
    <name type="scientific">Parelaphostrongylus tenuis</name>
    <name type="common">Meningeal worm</name>
    <dbReference type="NCBI Taxonomy" id="148309"/>
    <lineage>
        <taxon>Eukaryota</taxon>
        <taxon>Metazoa</taxon>
        <taxon>Ecdysozoa</taxon>
        <taxon>Nematoda</taxon>
        <taxon>Chromadorea</taxon>
        <taxon>Rhabditida</taxon>
        <taxon>Rhabditina</taxon>
        <taxon>Rhabditomorpha</taxon>
        <taxon>Strongyloidea</taxon>
        <taxon>Metastrongylidae</taxon>
        <taxon>Parelaphostrongylus</taxon>
    </lineage>
</organism>
<dbReference type="EMBL" id="JAHQIW010007303">
    <property type="protein sequence ID" value="KAJ1373513.1"/>
    <property type="molecule type" value="Genomic_DNA"/>
</dbReference>
<gene>
    <name evidence="1" type="ORF">KIN20_035928</name>
</gene>
<proteinExistence type="predicted"/>
<keyword evidence="2" id="KW-1185">Reference proteome</keyword>
<dbReference type="Proteomes" id="UP001196413">
    <property type="component" value="Unassembled WGS sequence"/>
</dbReference>
<protein>
    <submittedName>
        <fullName evidence="1">Uncharacterized protein</fullName>
    </submittedName>
</protein>
<reference evidence="1" key="1">
    <citation type="submission" date="2021-06" db="EMBL/GenBank/DDBJ databases">
        <title>Parelaphostrongylus tenuis whole genome reference sequence.</title>
        <authorList>
            <person name="Garwood T.J."/>
            <person name="Larsen P.A."/>
            <person name="Fountain-Jones N.M."/>
            <person name="Garbe J.R."/>
            <person name="Macchietto M.G."/>
            <person name="Kania S.A."/>
            <person name="Gerhold R.W."/>
            <person name="Richards J.E."/>
            <person name="Wolf T.M."/>
        </authorList>
    </citation>
    <scope>NUCLEOTIDE SEQUENCE</scope>
    <source>
        <strain evidence="1">MNPRO001-30</strain>
        <tissue evidence="1">Meninges</tissue>
    </source>
</reference>
<sequence>MTNRTTPDPDKIRPECLKNPPPVLIITLVWLFIRYQNVTRGELVYMGGTTCVNGTSCWGAVSWCMRERTIRHYLVHKNNDCTNEDNHNTSSATATTATSLTACTPSSTTIAN</sequence>
<comment type="caution">
    <text evidence="1">The sequence shown here is derived from an EMBL/GenBank/DDBJ whole genome shotgun (WGS) entry which is preliminary data.</text>
</comment>
<evidence type="ECO:0000313" key="2">
    <source>
        <dbReference type="Proteomes" id="UP001196413"/>
    </source>
</evidence>
<evidence type="ECO:0000313" key="1">
    <source>
        <dbReference type="EMBL" id="KAJ1373513.1"/>
    </source>
</evidence>
<accession>A0AAD5RBV9</accession>
<name>A0AAD5RBV9_PARTN</name>